<keyword evidence="5" id="KW-0804">Transcription</keyword>
<evidence type="ECO:0000313" key="9">
    <source>
        <dbReference type="Proteomes" id="UP001500957"/>
    </source>
</evidence>
<reference evidence="8 9" key="1">
    <citation type="journal article" date="2019" name="Int. J. Syst. Evol. Microbiol.">
        <title>The Global Catalogue of Microorganisms (GCM) 10K type strain sequencing project: providing services to taxonomists for standard genome sequencing and annotation.</title>
        <authorList>
            <consortium name="The Broad Institute Genomics Platform"/>
            <consortium name="The Broad Institute Genome Sequencing Center for Infectious Disease"/>
            <person name="Wu L."/>
            <person name="Ma J."/>
        </authorList>
    </citation>
    <scope>NUCLEOTIDE SEQUENCE [LARGE SCALE GENOMIC DNA]</scope>
    <source>
        <strain evidence="8 9">JCM 10671</strain>
    </source>
</reference>
<evidence type="ECO:0000256" key="2">
    <source>
        <dbReference type="ARBA" id="ARBA00023015"/>
    </source>
</evidence>
<proteinExistence type="inferred from homology"/>
<organism evidence="8 9">
    <name type="scientific">Sporichthya brevicatena</name>
    <dbReference type="NCBI Taxonomy" id="171442"/>
    <lineage>
        <taxon>Bacteria</taxon>
        <taxon>Bacillati</taxon>
        <taxon>Actinomycetota</taxon>
        <taxon>Actinomycetes</taxon>
        <taxon>Sporichthyales</taxon>
        <taxon>Sporichthyaceae</taxon>
        <taxon>Sporichthya</taxon>
    </lineage>
</organism>
<dbReference type="InterPro" id="IPR013324">
    <property type="entry name" value="RNA_pol_sigma_r3/r4-like"/>
</dbReference>
<dbReference type="Proteomes" id="UP001500957">
    <property type="component" value="Unassembled WGS sequence"/>
</dbReference>
<gene>
    <name evidence="8" type="ORF">GCM10009547_05250</name>
</gene>
<keyword evidence="2" id="KW-0805">Transcription regulation</keyword>
<dbReference type="SUPFAM" id="SSF88946">
    <property type="entry name" value="Sigma2 domain of RNA polymerase sigma factors"/>
    <property type="match status" value="1"/>
</dbReference>
<dbReference type="NCBIfam" id="TIGR02937">
    <property type="entry name" value="sigma70-ECF"/>
    <property type="match status" value="1"/>
</dbReference>
<dbReference type="PANTHER" id="PTHR43133">
    <property type="entry name" value="RNA POLYMERASE ECF-TYPE SIGMA FACTO"/>
    <property type="match status" value="1"/>
</dbReference>
<comment type="similarity">
    <text evidence="1">Belongs to the sigma-70 factor family. ECF subfamily.</text>
</comment>
<dbReference type="InterPro" id="IPR014284">
    <property type="entry name" value="RNA_pol_sigma-70_dom"/>
</dbReference>
<dbReference type="PANTHER" id="PTHR43133:SF52">
    <property type="entry name" value="ECF RNA POLYMERASE SIGMA FACTOR SIGL"/>
    <property type="match status" value="1"/>
</dbReference>
<evidence type="ECO:0000259" key="7">
    <source>
        <dbReference type="Pfam" id="PF04545"/>
    </source>
</evidence>
<feature type="region of interest" description="Disordered" evidence="6">
    <location>
        <begin position="1"/>
        <end position="24"/>
    </location>
</feature>
<dbReference type="EMBL" id="BAAAHE010000006">
    <property type="protein sequence ID" value="GAA0606263.1"/>
    <property type="molecule type" value="Genomic_DNA"/>
</dbReference>
<feature type="compositionally biased region" description="Gly residues" evidence="6">
    <location>
        <begin position="1"/>
        <end position="10"/>
    </location>
</feature>
<keyword evidence="3" id="KW-0731">Sigma factor</keyword>
<evidence type="ECO:0000256" key="3">
    <source>
        <dbReference type="ARBA" id="ARBA00023082"/>
    </source>
</evidence>
<evidence type="ECO:0000256" key="6">
    <source>
        <dbReference type="SAM" id="MobiDB-lite"/>
    </source>
</evidence>
<evidence type="ECO:0000313" key="8">
    <source>
        <dbReference type="EMBL" id="GAA0606263.1"/>
    </source>
</evidence>
<keyword evidence="9" id="KW-1185">Reference proteome</keyword>
<dbReference type="InterPro" id="IPR007630">
    <property type="entry name" value="RNA_pol_sigma70_r4"/>
</dbReference>
<name>A0ABN1G8M7_9ACTN</name>
<accession>A0ABN1G8M7</accession>
<keyword evidence="4" id="KW-0238">DNA-binding</keyword>
<dbReference type="InterPro" id="IPR013325">
    <property type="entry name" value="RNA_pol_sigma_r2"/>
</dbReference>
<evidence type="ECO:0000256" key="1">
    <source>
        <dbReference type="ARBA" id="ARBA00010641"/>
    </source>
</evidence>
<dbReference type="SUPFAM" id="SSF88659">
    <property type="entry name" value="Sigma3 and sigma4 domains of RNA polymerase sigma factors"/>
    <property type="match status" value="1"/>
</dbReference>
<dbReference type="CDD" id="cd06171">
    <property type="entry name" value="Sigma70_r4"/>
    <property type="match status" value="1"/>
</dbReference>
<evidence type="ECO:0000256" key="4">
    <source>
        <dbReference type="ARBA" id="ARBA00023125"/>
    </source>
</evidence>
<feature type="domain" description="RNA polymerase sigma-70 region 4" evidence="7">
    <location>
        <begin position="122"/>
        <end position="170"/>
    </location>
</feature>
<dbReference type="InterPro" id="IPR036388">
    <property type="entry name" value="WH-like_DNA-bd_sf"/>
</dbReference>
<dbReference type="RefSeq" id="WP_425566048.1">
    <property type="nucleotide sequence ID" value="NZ_BAAAHE010000006.1"/>
</dbReference>
<protein>
    <submittedName>
        <fullName evidence="8">Sigma-70 family RNA polymerase sigma factor</fullName>
    </submittedName>
</protein>
<dbReference type="Pfam" id="PF04545">
    <property type="entry name" value="Sigma70_r4"/>
    <property type="match status" value="1"/>
</dbReference>
<dbReference type="InterPro" id="IPR039425">
    <property type="entry name" value="RNA_pol_sigma-70-like"/>
</dbReference>
<dbReference type="Gene3D" id="1.10.10.10">
    <property type="entry name" value="Winged helix-like DNA-binding domain superfamily/Winged helix DNA-binding domain"/>
    <property type="match status" value="1"/>
</dbReference>
<evidence type="ECO:0000256" key="5">
    <source>
        <dbReference type="ARBA" id="ARBA00023163"/>
    </source>
</evidence>
<sequence length="181" mass="19545">MTGNGRGKAPGGPPPGGDPLPTEGVGRVRAVLALGGVPRSELDDGVQQVRLRLLEQAARPGQEPIRDPVAWAVVVASRVAIDWHRGVKRDDGLRERLAARWTSPPEPAPEDRVLAMAVAAGLDALPDQHKQVLVLRFYADLPVKDIALALDVPEGTVKSRLHAAVNAMRERLRETEVIDHE</sequence>
<comment type="caution">
    <text evidence="8">The sequence shown here is derived from an EMBL/GenBank/DDBJ whole genome shotgun (WGS) entry which is preliminary data.</text>
</comment>